<evidence type="ECO:0000313" key="6">
    <source>
        <dbReference type="Proteomes" id="UP000237662"/>
    </source>
</evidence>
<feature type="coiled-coil region" evidence="3">
    <location>
        <begin position="88"/>
        <end position="115"/>
    </location>
</feature>
<evidence type="ECO:0000256" key="3">
    <source>
        <dbReference type="SAM" id="Coils"/>
    </source>
</evidence>
<evidence type="ECO:0000313" key="5">
    <source>
        <dbReference type="EMBL" id="PPK88928.1"/>
    </source>
</evidence>
<reference evidence="5 6" key="1">
    <citation type="submission" date="2018-02" db="EMBL/GenBank/DDBJ databases">
        <title>Genomic Encyclopedia of Archaeal and Bacterial Type Strains, Phase II (KMG-II): from individual species to whole genera.</title>
        <authorList>
            <person name="Goeker M."/>
        </authorList>
    </citation>
    <scope>NUCLEOTIDE SEQUENCE [LARGE SCALE GENOMIC DNA]</scope>
    <source>
        <strain evidence="5 6">DSM 29526</strain>
    </source>
</reference>
<dbReference type="PRINTS" id="PR00455">
    <property type="entry name" value="HTHTETR"/>
</dbReference>
<dbReference type="GO" id="GO:0003677">
    <property type="term" value="F:DNA binding"/>
    <property type="evidence" value="ECO:0007669"/>
    <property type="project" value="UniProtKB-UniRule"/>
</dbReference>
<comment type="caution">
    <text evidence="5">The sequence shown here is derived from an EMBL/GenBank/DDBJ whole genome shotgun (WGS) entry which is preliminary data.</text>
</comment>
<dbReference type="Proteomes" id="UP000237662">
    <property type="component" value="Unassembled WGS sequence"/>
</dbReference>
<dbReference type="InterPro" id="IPR009057">
    <property type="entry name" value="Homeodomain-like_sf"/>
</dbReference>
<evidence type="ECO:0000256" key="2">
    <source>
        <dbReference type="PROSITE-ProRule" id="PRU00335"/>
    </source>
</evidence>
<gene>
    <name evidence="5" type="ORF">CLV84_1902</name>
</gene>
<dbReference type="EMBL" id="PTJC01000005">
    <property type="protein sequence ID" value="PPK88928.1"/>
    <property type="molecule type" value="Genomic_DNA"/>
</dbReference>
<dbReference type="PROSITE" id="PS50977">
    <property type="entry name" value="HTH_TETR_2"/>
    <property type="match status" value="1"/>
</dbReference>
<keyword evidence="1 2" id="KW-0238">DNA-binding</keyword>
<dbReference type="Gene3D" id="1.10.357.10">
    <property type="entry name" value="Tetracycline Repressor, domain 2"/>
    <property type="match status" value="1"/>
</dbReference>
<dbReference type="RefSeq" id="WP_104419455.1">
    <property type="nucleotide sequence ID" value="NZ_PTJC01000005.1"/>
</dbReference>
<evidence type="ECO:0000256" key="1">
    <source>
        <dbReference type="ARBA" id="ARBA00023125"/>
    </source>
</evidence>
<dbReference type="InterPro" id="IPR001647">
    <property type="entry name" value="HTH_TetR"/>
</dbReference>
<evidence type="ECO:0000259" key="4">
    <source>
        <dbReference type="PROSITE" id="PS50977"/>
    </source>
</evidence>
<protein>
    <submittedName>
        <fullName evidence="5">TetR family transcriptional regulator</fullName>
    </submittedName>
</protein>
<dbReference type="OrthoDB" id="649282at2"/>
<sequence>MKNLAGKISIAVSDKLYLKDPETSDLGRRIVSGSIDLLVELGLENFTFRKLSQRVGTTEASVYRYFENKHKLLVYLVMWYWGWMEYRMAFALANIDSAEDRLRRAIKLLTEEIAEDSNFSHINEIKLNRIVVAESLKVYLTRHVDDENEVGAFSYYKQLIQRVSGIILELNPEFPYPHMLVSTIIEGAHLQRFFAEHLPLITDNHQGEDSVVCFFTQMAFRAIR</sequence>
<accession>A0A2S6IBQ7</accession>
<dbReference type="AlphaFoldDB" id="A0A2S6IBQ7"/>
<organism evidence="5 6">
    <name type="scientific">Neolewinella xylanilytica</name>
    <dbReference type="NCBI Taxonomy" id="1514080"/>
    <lineage>
        <taxon>Bacteria</taxon>
        <taxon>Pseudomonadati</taxon>
        <taxon>Bacteroidota</taxon>
        <taxon>Saprospiria</taxon>
        <taxon>Saprospirales</taxon>
        <taxon>Lewinellaceae</taxon>
        <taxon>Neolewinella</taxon>
    </lineage>
</organism>
<proteinExistence type="predicted"/>
<keyword evidence="6" id="KW-1185">Reference proteome</keyword>
<feature type="domain" description="HTH tetR-type" evidence="4">
    <location>
        <begin position="24"/>
        <end position="84"/>
    </location>
</feature>
<name>A0A2S6IBQ7_9BACT</name>
<keyword evidence="3" id="KW-0175">Coiled coil</keyword>
<dbReference type="Pfam" id="PF00440">
    <property type="entry name" value="TetR_N"/>
    <property type="match status" value="1"/>
</dbReference>
<feature type="DNA-binding region" description="H-T-H motif" evidence="2">
    <location>
        <begin position="47"/>
        <end position="66"/>
    </location>
</feature>
<dbReference type="SUPFAM" id="SSF46689">
    <property type="entry name" value="Homeodomain-like"/>
    <property type="match status" value="1"/>
</dbReference>